<dbReference type="PANTHER" id="PTHR46847">
    <property type="entry name" value="D-ALLOSE-BINDING PERIPLASMIC PROTEIN-RELATED"/>
    <property type="match status" value="1"/>
</dbReference>
<evidence type="ECO:0000313" key="12">
    <source>
        <dbReference type="Proteomes" id="UP000260828"/>
    </source>
</evidence>
<proteinExistence type="inferred from homology"/>
<keyword evidence="3 5" id="KW-0732">Signal</keyword>
<reference evidence="8" key="3">
    <citation type="journal article" date="2018" name="BMC Genomics">
        <title>Whole genome sequencing and function prediction of 133 gut anaerobes isolated from chicken caecum in pure cultures.</title>
        <authorList>
            <person name="Medvecky M."/>
            <person name="Cejkova D."/>
            <person name="Polansky O."/>
            <person name="Karasova D."/>
            <person name="Kubasova T."/>
            <person name="Cizek A."/>
            <person name="Rychlik I."/>
        </authorList>
    </citation>
    <scope>NUCLEOTIDE SEQUENCE</scope>
    <source>
        <strain evidence="8">An175</strain>
    </source>
</reference>
<gene>
    <name evidence="7" type="primary">rbsB_6</name>
    <name evidence="8" type="ORF">B5F11_11320</name>
    <name evidence="9" type="ORF">DXC40_04335</name>
    <name evidence="7" type="ORF">ERS852551_02709</name>
</gene>
<feature type="domain" description="Periplasmic binding protein" evidence="6">
    <location>
        <begin position="53"/>
        <end position="308"/>
    </location>
</feature>
<feature type="signal peptide" evidence="5">
    <location>
        <begin position="1"/>
        <end position="21"/>
    </location>
</feature>
<dbReference type="Pfam" id="PF13407">
    <property type="entry name" value="Peripla_BP_4"/>
    <property type="match status" value="1"/>
</dbReference>
<dbReference type="InterPro" id="IPR025997">
    <property type="entry name" value="SBP_2_dom"/>
</dbReference>
<dbReference type="EMBL" id="CZBE01000020">
    <property type="protein sequence ID" value="CUQ00048.1"/>
    <property type="molecule type" value="Genomic_DNA"/>
</dbReference>
<evidence type="ECO:0000313" key="10">
    <source>
        <dbReference type="Proteomes" id="UP000095765"/>
    </source>
</evidence>
<dbReference type="InterPro" id="IPR028082">
    <property type="entry name" value="Peripla_BP_I"/>
</dbReference>
<comment type="similarity">
    <text evidence="2">Belongs to the bacterial solute-binding protein 2 family.</text>
</comment>
<name>A0A174SWH0_9FIRM</name>
<evidence type="ECO:0000313" key="8">
    <source>
        <dbReference type="EMBL" id="OUP68934.1"/>
    </source>
</evidence>
<dbReference type="Proteomes" id="UP000095765">
    <property type="component" value="Unassembled WGS sequence"/>
</dbReference>
<organism evidence="7 10">
    <name type="scientific">Anaerotruncus colihominis</name>
    <dbReference type="NCBI Taxonomy" id="169435"/>
    <lineage>
        <taxon>Bacteria</taxon>
        <taxon>Bacillati</taxon>
        <taxon>Bacillota</taxon>
        <taxon>Clostridia</taxon>
        <taxon>Eubacteriales</taxon>
        <taxon>Oscillospiraceae</taxon>
        <taxon>Anaerotruncus</taxon>
    </lineage>
</organism>
<reference evidence="7 10" key="1">
    <citation type="submission" date="2015-09" db="EMBL/GenBank/DDBJ databases">
        <authorList>
            <consortium name="Pathogen Informatics"/>
        </authorList>
    </citation>
    <scope>NUCLEOTIDE SEQUENCE [LARGE SCALE GENOMIC DNA]</scope>
    <source>
        <strain evidence="7 10">2789STDY5834939</strain>
    </source>
</reference>
<evidence type="ECO:0000256" key="1">
    <source>
        <dbReference type="ARBA" id="ARBA00004196"/>
    </source>
</evidence>
<dbReference type="GeneID" id="72464944"/>
<evidence type="ECO:0000256" key="4">
    <source>
        <dbReference type="SAM" id="MobiDB-lite"/>
    </source>
</evidence>
<dbReference type="Proteomes" id="UP000260828">
    <property type="component" value="Unassembled WGS sequence"/>
</dbReference>
<evidence type="ECO:0000313" key="9">
    <source>
        <dbReference type="EMBL" id="RGE70284.1"/>
    </source>
</evidence>
<protein>
    <submittedName>
        <fullName evidence="7">D-ribose-binding periplasmic protein</fullName>
    </submittedName>
    <submittedName>
        <fullName evidence="9">Sugar ABC transporter substrate-binding protein</fullName>
    </submittedName>
</protein>
<evidence type="ECO:0000256" key="2">
    <source>
        <dbReference type="ARBA" id="ARBA00007639"/>
    </source>
</evidence>
<reference evidence="11" key="2">
    <citation type="submission" date="2017-04" db="EMBL/GenBank/DDBJ databases">
        <title>Function of individual gut microbiota members based on whole genome sequencing of pure cultures obtained from chicken caecum.</title>
        <authorList>
            <person name="Medvecky M."/>
            <person name="Cejkova D."/>
            <person name="Polansky O."/>
            <person name="Karasova D."/>
            <person name="Kubasova T."/>
            <person name="Cizek A."/>
            <person name="Rychlik I."/>
        </authorList>
    </citation>
    <scope>NUCLEOTIDE SEQUENCE [LARGE SCALE GENOMIC DNA]</scope>
    <source>
        <strain evidence="11">An175</strain>
    </source>
</reference>
<accession>A0A174SWH0</accession>
<dbReference type="PANTHER" id="PTHR46847:SF1">
    <property type="entry name" value="D-ALLOSE-BINDING PERIPLASMIC PROTEIN-RELATED"/>
    <property type="match status" value="1"/>
</dbReference>
<feature type="chain" id="PRO_5044057333" evidence="5">
    <location>
        <begin position="22"/>
        <end position="338"/>
    </location>
</feature>
<evidence type="ECO:0000259" key="6">
    <source>
        <dbReference type="Pfam" id="PF13407"/>
    </source>
</evidence>
<sequence length="338" mass="34996">MKRILSAILSVAMAASLVACGSSQSHSSAPADTPAPSVPAESAADAPDDKLTFGLVVMSTNSDYWLTLKDGAQEAVDAIGGELVFTGPADNNDIQGQVSLMENLINSKVDAILLTPLDSDALAAPVEKAMDAGIPVIVIDSAVNTDKYTSFIATDNVAGGRMAMERLIESIGGSGEVVVVNALAGIPSNDARGQGAEEYAATVDGVTVLPQQHCLDQAEAMTATENVIIGNPNLKGIFATFNRGALGAAQAIVSKGKAGEIKMVAFDADADEIKLLEDGTIDALVVQQPYEMGKIGIEYAVKALNGEEVPKTVAPEVVIATKDNMNDEAIHKVLYPKG</sequence>
<dbReference type="CDD" id="cd06310">
    <property type="entry name" value="PBP1_ABC_sugar_binding-like"/>
    <property type="match status" value="1"/>
</dbReference>
<dbReference type="OrthoDB" id="569491at2"/>
<evidence type="ECO:0000313" key="11">
    <source>
        <dbReference type="Proteomes" id="UP000196386"/>
    </source>
</evidence>
<dbReference type="SUPFAM" id="SSF53822">
    <property type="entry name" value="Periplasmic binding protein-like I"/>
    <property type="match status" value="1"/>
</dbReference>
<dbReference type="EMBL" id="NFKP01000013">
    <property type="protein sequence ID" value="OUP68934.1"/>
    <property type="molecule type" value="Genomic_DNA"/>
</dbReference>
<reference evidence="9 12" key="4">
    <citation type="submission" date="2018-08" db="EMBL/GenBank/DDBJ databases">
        <title>A genome reference for cultivated species of the human gut microbiota.</title>
        <authorList>
            <person name="Zou Y."/>
            <person name="Xue W."/>
            <person name="Luo G."/>
        </authorList>
    </citation>
    <scope>NUCLEOTIDE SEQUENCE [LARGE SCALE GENOMIC DNA]</scope>
    <source>
        <strain evidence="9 12">TF05-12AC</strain>
    </source>
</reference>
<feature type="region of interest" description="Disordered" evidence="4">
    <location>
        <begin position="25"/>
        <end position="45"/>
    </location>
</feature>
<dbReference type="GO" id="GO:0030246">
    <property type="term" value="F:carbohydrate binding"/>
    <property type="evidence" value="ECO:0007669"/>
    <property type="project" value="UniProtKB-ARBA"/>
</dbReference>
<comment type="subcellular location">
    <subcellularLocation>
        <location evidence="1">Cell envelope</location>
    </subcellularLocation>
</comment>
<dbReference type="AlphaFoldDB" id="A0A174SWH0"/>
<evidence type="ECO:0000256" key="3">
    <source>
        <dbReference type="ARBA" id="ARBA00022729"/>
    </source>
</evidence>
<dbReference type="Gene3D" id="3.40.50.2300">
    <property type="match status" value="2"/>
</dbReference>
<dbReference type="Proteomes" id="UP000196386">
    <property type="component" value="Unassembled WGS sequence"/>
</dbReference>
<dbReference type="EMBL" id="QVME01000001">
    <property type="protein sequence ID" value="RGE70284.1"/>
    <property type="molecule type" value="Genomic_DNA"/>
</dbReference>
<evidence type="ECO:0000313" key="7">
    <source>
        <dbReference type="EMBL" id="CUQ00048.1"/>
    </source>
</evidence>
<dbReference type="RefSeq" id="WP_024730097.1">
    <property type="nucleotide sequence ID" value="NZ_CABIWA010000001.1"/>
</dbReference>
<dbReference type="PROSITE" id="PS51257">
    <property type="entry name" value="PROKAR_LIPOPROTEIN"/>
    <property type="match status" value="1"/>
</dbReference>
<evidence type="ECO:0000256" key="5">
    <source>
        <dbReference type="SAM" id="SignalP"/>
    </source>
</evidence>
<dbReference type="GO" id="GO:0030313">
    <property type="term" value="C:cell envelope"/>
    <property type="evidence" value="ECO:0007669"/>
    <property type="project" value="UniProtKB-SubCell"/>
</dbReference>